<organism evidence="1 2">
    <name type="scientific">Neobacillus vireti LMG 21834</name>
    <dbReference type="NCBI Taxonomy" id="1131730"/>
    <lineage>
        <taxon>Bacteria</taxon>
        <taxon>Bacillati</taxon>
        <taxon>Bacillota</taxon>
        <taxon>Bacilli</taxon>
        <taxon>Bacillales</taxon>
        <taxon>Bacillaceae</taxon>
        <taxon>Neobacillus</taxon>
    </lineage>
</organism>
<comment type="caution">
    <text evidence="1">The sequence shown here is derived from an EMBL/GenBank/DDBJ whole genome shotgun (WGS) entry which is preliminary data.</text>
</comment>
<name>A0AB94IP96_9BACI</name>
<accession>A0AB94IP96</accession>
<evidence type="ECO:0000313" key="2">
    <source>
        <dbReference type="Proteomes" id="UP000018877"/>
    </source>
</evidence>
<dbReference type="AlphaFoldDB" id="A0AB94IP96"/>
<evidence type="ECO:0000313" key="1">
    <source>
        <dbReference type="EMBL" id="ETI68896.1"/>
    </source>
</evidence>
<keyword evidence="2" id="KW-1185">Reference proteome</keyword>
<sequence length="250" mass="27872">MLVDIKSQVKMLVQQVVETYLKEKSQVKKGQPIAILLGYQSPNPAEILEAVTPLVNSYEVTLILSKDWLEATTKLSGKSYVLLEETSQQELLALMEKSAVLVVPAASYQLVSKLALTIDDEIAVWLAIQYQLVGKPIVIANDDVEPNVYQQIYAPHSVQARLQSYIRQIQADDVKWVPLKKLAQTVEDQYIVSQEKQALILAKHVEKADRDGLREIVVPARSKVTPSAKDLARELKIDIKQVDSSKGGTL</sequence>
<protein>
    <recommendedName>
        <fullName evidence="3">Flavoprotein</fullName>
    </recommendedName>
</protein>
<evidence type="ECO:0008006" key="3">
    <source>
        <dbReference type="Google" id="ProtNLM"/>
    </source>
</evidence>
<dbReference type="EMBL" id="ALAN01000059">
    <property type="protein sequence ID" value="ETI68896.1"/>
    <property type="molecule type" value="Genomic_DNA"/>
</dbReference>
<gene>
    <name evidence="1" type="ORF">BAVI_09051</name>
</gene>
<proteinExistence type="predicted"/>
<dbReference type="Proteomes" id="UP000018877">
    <property type="component" value="Unassembled WGS sequence"/>
</dbReference>
<reference evidence="1 2" key="1">
    <citation type="journal article" date="2014" name="Environ. Microbiol.">
        <title>The nitrate-ammonifying and nosZ-carrying bacterium Bacillus vireti is a potent source and sink for nitric and nitrous oxide under high nitrate conditions.</title>
        <authorList>
            <person name="Mania D."/>
            <person name="Heylen K."/>
            <person name="van Spanning R.J."/>
            <person name="Frostegard A."/>
        </authorList>
    </citation>
    <scope>NUCLEOTIDE SEQUENCE [LARGE SCALE GENOMIC DNA]</scope>
    <source>
        <strain evidence="1 2">LMG 21834</strain>
    </source>
</reference>